<evidence type="ECO:0000313" key="9">
    <source>
        <dbReference type="EMBL" id="MFC6333786.1"/>
    </source>
</evidence>
<dbReference type="SUPFAM" id="SSF51445">
    <property type="entry name" value="(Trans)glycosidases"/>
    <property type="match status" value="1"/>
</dbReference>
<dbReference type="Pfam" id="PF16875">
    <property type="entry name" value="Glyco_hydro_36N"/>
    <property type="match status" value="1"/>
</dbReference>
<evidence type="ECO:0000259" key="8">
    <source>
        <dbReference type="Pfam" id="PF16875"/>
    </source>
</evidence>
<proteinExistence type="inferred from homology"/>
<dbReference type="PRINTS" id="PR00743">
    <property type="entry name" value="GLHYDRLASE36"/>
</dbReference>
<dbReference type="Gene3D" id="2.70.98.60">
    <property type="entry name" value="alpha-galactosidase from lactobacil brevis"/>
    <property type="match status" value="1"/>
</dbReference>
<dbReference type="InterPro" id="IPR038417">
    <property type="entry name" value="Alpga-gal_N_sf"/>
</dbReference>
<dbReference type="Proteomes" id="UP001596233">
    <property type="component" value="Unassembled WGS sequence"/>
</dbReference>
<keyword evidence="10" id="KW-1185">Reference proteome</keyword>
<name>A0ABW1V6E2_9BACL</name>
<feature type="domain" description="Glycosyl hydrolase family 36 N-terminal" evidence="8">
    <location>
        <begin position="28"/>
        <end position="285"/>
    </location>
</feature>
<evidence type="ECO:0000256" key="6">
    <source>
        <dbReference type="PIRNR" id="PIRNR005536"/>
    </source>
</evidence>
<dbReference type="InterPro" id="IPR013780">
    <property type="entry name" value="Glyco_hydro_b"/>
</dbReference>
<organism evidence="9 10">
    <name type="scientific">Paenibacillus septentrionalis</name>
    <dbReference type="NCBI Taxonomy" id="429342"/>
    <lineage>
        <taxon>Bacteria</taxon>
        <taxon>Bacillati</taxon>
        <taxon>Bacillota</taxon>
        <taxon>Bacilli</taxon>
        <taxon>Bacillales</taxon>
        <taxon>Paenibacillaceae</taxon>
        <taxon>Paenibacillus</taxon>
    </lineage>
</organism>
<comment type="catalytic activity">
    <reaction evidence="1 6">
        <text>Hydrolysis of terminal, non-reducing alpha-D-galactose residues in alpha-D-galactosides, including galactose oligosaccharides, galactomannans and galactolipids.</text>
        <dbReference type="EC" id="3.2.1.22"/>
    </reaction>
</comment>
<dbReference type="InterPro" id="IPR031704">
    <property type="entry name" value="Glyco_hydro_36_N"/>
</dbReference>
<comment type="similarity">
    <text evidence="2">Belongs to the glycosyl hydrolase 36 family.</text>
</comment>
<comment type="caution">
    <text evidence="9">The sequence shown here is derived from an EMBL/GenBank/DDBJ whole genome shotgun (WGS) entry which is preliminary data.</text>
</comment>
<sequence length="731" mass="83061">MITYNEETRIFHLKAVDTSYALKVTDQGHLAHLYWGRAISGEHLQHLYKLSNRPSFTPSTDLQQLEYSLDTLQQELPAYGDSDFRSPAYQFQLPNGSTVTNFVYESHEIVAGKPKLDGLPSVYVEEDAEAQTLLITLRDELTNAAIVLSYTVFRDYAAITRSVQYRNEGSNVLTLNRALSMSVDLPSYKYDMLHLSGSWARERYVHRRKLEPGMQSIESRRGASSHAQNPFLALVSEGATEEHGDVYGINFVYSGNFIAGVEVDPYLHARLFMGINPFDFSWKLEAGEVFQAPEVVLVHSYEGIGGMSRRFHRLYRSRLARGEFRDKVRPILVNNWEATYFSFNEEKIMNIAQSGKELGIELFVLDDGWFGKRNDDTTSLGDWFVDRHKLPNGLEGVVQKVRDLGLQFGLWFEPEMISPDSELYRKHPDWCLHVEGRRRTQARQQLILDLSREDVQEYIISTISDVLSSAPITYVKWDMNRNMTEIGSALLPADRQRETAHRYMLGLYRVLETITSSFPHILFESCSGGGGRFDAGMLHYMPQTWTSDNSDAISRLKIQYGTSIVYPVSSMGAHVSAVPNHQVNRVTSLETRGNVAMSGNFGYELDLSGFTDKEEELVKQQVALYKEIRHIVQFGDFYRLLSPFEGNETAWMFVSQDKKEAVVMYAKVLQEPNEAIGRFRLQGLDPSVLYEVSAGGRTGECSGDQLMYAGLAIPPIYGDFQSCIYRLKAVE</sequence>
<dbReference type="InterPro" id="IPR031705">
    <property type="entry name" value="Glyco_hydro_36_C"/>
</dbReference>
<reference evidence="10" key="1">
    <citation type="journal article" date="2019" name="Int. J. Syst. Evol. Microbiol.">
        <title>The Global Catalogue of Microorganisms (GCM) 10K type strain sequencing project: providing services to taxonomists for standard genome sequencing and annotation.</title>
        <authorList>
            <consortium name="The Broad Institute Genomics Platform"/>
            <consortium name="The Broad Institute Genome Sequencing Center for Infectious Disease"/>
            <person name="Wu L."/>
            <person name="Ma J."/>
        </authorList>
    </citation>
    <scope>NUCLEOTIDE SEQUENCE [LARGE SCALE GENOMIC DNA]</scope>
    <source>
        <strain evidence="10">PCU 280</strain>
    </source>
</reference>
<keyword evidence="4 6" id="KW-0378">Hydrolase</keyword>
<dbReference type="InterPro" id="IPR002252">
    <property type="entry name" value="Glyco_hydro_36"/>
</dbReference>
<keyword evidence="5 6" id="KW-0326">Glycosidase</keyword>
<dbReference type="PIRSF" id="PIRSF005536">
    <property type="entry name" value="Agal"/>
    <property type="match status" value="1"/>
</dbReference>
<dbReference type="RefSeq" id="WP_379235614.1">
    <property type="nucleotide sequence ID" value="NZ_JBHSTE010000004.1"/>
</dbReference>
<dbReference type="InterPro" id="IPR000111">
    <property type="entry name" value="Glyco_hydro_27/36_CS"/>
</dbReference>
<dbReference type="InterPro" id="IPR013785">
    <property type="entry name" value="Aldolase_TIM"/>
</dbReference>
<dbReference type="InterPro" id="IPR017853">
    <property type="entry name" value="GH"/>
</dbReference>
<dbReference type="Gene3D" id="2.60.40.1180">
    <property type="entry name" value="Golgi alpha-mannosidase II"/>
    <property type="match status" value="1"/>
</dbReference>
<evidence type="ECO:0000256" key="1">
    <source>
        <dbReference type="ARBA" id="ARBA00001255"/>
    </source>
</evidence>
<dbReference type="PANTHER" id="PTHR43053">
    <property type="entry name" value="GLYCOSIDASE FAMILY 31"/>
    <property type="match status" value="1"/>
</dbReference>
<evidence type="ECO:0000313" key="10">
    <source>
        <dbReference type="Proteomes" id="UP001596233"/>
    </source>
</evidence>
<evidence type="ECO:0000256" key="5">
    <source>
        <dbReference type="ARBA" id="ARBA00023295"/>
    </source>
</evidence>
<protein>
    <recommendedName>
        <fullName evidence="3 6">Alpha-galactosidase</fullName>
        <ecNumber evidence="3 6">3.2.1.22</ecNumber>
    </recommendedName>
</protein>
<dbReference type="Pfam" id="PF02065">
    <property type="entry name" value="Melibiase"/>
    <property type="match status" value="1"/>
</dbReference>
<dbReference type="CDD" id="cd14791">
    <property type="entry name" value="GH36"/>
    <property type="match status" value="1"/>
</dbReference>
<gene>
    <name evidence="9" type="ORF">ACFP56_14250</name>
</gene>
<evidence type="ECO:0000259" key="7">
    <source>
        <dbReference type="Pfam" id="PF16874"/>
    </source>
</evidence>
<dbReference type="EMBL" id="JBHSTE010000004">
    <property type="protein sequence ID" value="MFC6333786.1"/>
    <property type="molecule type" value="Genomic_DNA"/>
</dbReference>
<dbReference type="PANTHER" id="PTHR43053:SF3">
    <property type="entry name" value="ALPHA-GALACTOSIDASE C-RELATED"/>
    <property type="match status" value="1"/>
</dbReference>
<dbReference type="InterPro" id="IPR050985">
    <property type="entry name" value="Alpha-glycosidase_related"/>
</dbReference>
<dbReference type="EC" id="3.2.1.22" evidence="3 6"/>
<evidence type="ECO:0000256" key="3">
    <source>
        <dbReference type="ARBA" id="ARBA00012755"/>
    </source>
</evidence>
<feature type="domain" description="Glycosyl hydrolase family 36 C-terminal" evidence="7">
    <location>
        <begin position="648"/>
        <end position="727"/>
    </location>
</feature>
<evidence type="ECO:0000256" key="4">
    <source>
        <dbReference type="ARBA" id="ARBA00022801"/>
    </source>
</evidence>
<dbReference type="Pfam" id="PF16874">
    <property type="entry name" value="Glyco_hydro_36C"/>
    <property type="match status" value="1"/>
</dbReference>
<accession>A0ABW1V6E2</accession>
<dbReference type="Gene3D" id="3.20.20.70">
    <property type="entry name" value="Aldolase class I"/>
    <property type="match status" value="1"/>
</dbReference>
<evidence type="ECO:0000256" key="2">
    <source>
        <dbReference type="ARBA" id="ARBA00006202"/>
    </source>
</evidence>
<dbReference type="PROSITE" id="PS00512">
    <property type="entry name" value="ALPHA_GALACTOSIDASE"/>
    <property type="match status" value="1"/>
</dbReference>